<accession>A0A2M6XS49</accession>
<dbReference type="InterPro" id="IPR008991">
    <property type="entry name" value="Translation_prot_SH3-like_sf"/>
</dbReference>
<dbReference type="GO" id="GO:0022625">
    <property type="term" value="C:cytosolic large ribosomal subunit"/>
    <property type="evidence" value="ECO:0007669"/>
    <property type="project" value="TreeGrafter"/>
</dbReference>
<evidence type="ECO:0000313" key="7">
    <source>
        <dbReference type="Proteomes" id="UP000230586"/>
    </source>
</evidence>
<dbReference type="Proteomes" id="UP000230586">
    <property type="component" value="Unassembled WGS sequence"/>
</dbReference>
<dbReference type="PRINTS" id="PR00061">
    <property type="entry name" value="RIBOSOMALL19"/>
</dbReference>
<dbReference type="PROSITE" id="PS01015">
    <property type="entry name" value="RIBOSOMAL_L19"/>
    <property type="match status" value="1"/>
</dbReference>
<evidence type="ECO:0000256" key="5">
    <source>
        <dbReference type="SAM" id="MobiDB-lite"/>
    </source>
</evidence>
<name>A0A2M6XS49_9BACT</name>
<comment type="function">
    <text evidence="4">This protein is located at the 30S-50S ribosomal subunit interface and may play a role in the structure and function of the aminoacyl-tRNA binding site.</text>
</comment>
<keyword evidence="3 4" id="KW-0687">Ribonucleoprotein</keyword>
<dbReference type="PANTHER" id="PTHR15680:SF9">
    <property type="entry name" value="LARGE RIBOSOMAL SUBUNIT PROTEIN BL19M"/>
    <property type="match status" value="1"/>
</dbReference>
<dbReference type="EMBL" id="PEXX01000047">
    <property type="protein sequence ID" value="PIU10467.1"/>
    <property type="molecule type" value="Genomic_DNA"/>
</dbReference>
<dbReference type="PANTHER" id="PTHR15680">
    <property type="entry name" value="RIBOSOMAL PROTEIN L19"/>
    <property type="match status" value="1"/>
</dbReference>
<comment type="caution">
    <text evidence="6">The sequence shown here is derived from an EMBL/GenBank/DDBJ whole genome shotgun (WGS) entry which is preliminary data.</text>
</comment>
<dbReference type="Pfam" id="PF01245">
    <property type="entry name" value="Ribosomal_L19"/>
    <property type="match status" value="1"/>
</dbReference>
<evidence type="ECO:0000256" key="1">
    <source>
        <dbReference type="ARBA" id="ARBA00005781"/>
    </source>
</evidence>
<evidence type="ECO:0000256" key="2">
    <source>
        <dbReference type="ARBA" id="ARBA00022980"/>
    </source>
</evidence>
<keyword evidence="2" id="KW-0689">Ribosomal protein</keyword>
<sequence length="153" mass="17272">MEDNKVNTNNTNPVNQTKVAEKIELDNNQPPKTSNLKSKTIGLSNNPGLDLKSGMTVKVHEAIKDIDAKGKERTRIQIFEGVILAVKKPRTPSGSILVRKISDNNVGVEKIFPLHSPLVKKIEVTKQIKARRSKLYYLRDYKKRSKMAKSNHK</sequence>
<organism evidence="6 7">
    <name type="scientific">Candidatus Kuenenbacteria bacterium CG08_land_8_20_14_0_20_37_23</name>
    <dbReference type="NCBI Taxonomy" id="1974617"/>
    <lineage>
        <taxon>Bacteria</taxon>
        <taxon>Candidatus Kueneniibacteriota</taxon>
    </lineage>
</organism>
<reference evidence="7" key="1">
    <citation type="submission" date="2017-09" db="EMBL/GenBank/DDBJ databases">
        <title>Depth-based differentiation of microbial function through sediment-hosted aquifers and enrichment of novel symbionts in the deep terrestrial subsurface.</title>
        <authorList>
            <person name="Probst A.J."/>
            <person name="Ladd B."/>
            <person name="Jarett J.K."/>
            <person name="Geller-Mcgrath D.E."/>
            <person name="Sieber C.M.K."/>
            <person name="Emerson J.B."/>
            <person name="Anantharaman K."/>
            <person name="Thomas B.C."/>
            <person name="Malmstrom R."/>
            <person name="Stieglmeier M."/>
            <person name="Klingl A."/>
            <person name="Woyke T."/>
            <person name="Ryan C.M."/>
            <person name="Banfield J.F."/>
        </authorList>
    </citation>
    <scope>NUCLEOTIDE SEQUENCE [LARGE SCALE GENOMIC DNA]</scope>
</reference>
<feature type="compositionally biased region" description="Low complexity" evidence="5">
    <location>
        <begin position="1"/>
        <end position="18"/>
    </location>
</feature>
<dbReference type="AlphaFoldDB" id="A0A2M6XS49"/>
<feature type="compositionally biased region" description="Polar residues" evidence="5">
    <location>
        <begin position="26"/>
        <end position="35"/>
    </location>
</feature>
<dbReference type="Gene3D" id="2.30.30.790">
    <property type="match status" value="1"/>
</dbReference>
<evidence type="ECO:0000256" key="3">
    <source>
        <dbReference type="ARBA" id="ARBA00023274"/>
    </source>
</evidence>
<dbReference type="SUPFAM" id="SSF50104">
    <property type="entry name" value="Translation proteins SH3-like domain"/>
    <property type="match status" value="1"/>
</dbReference>
<protein>
    <recommendedName>
        <fullName evidence="4">50S ribosomal protein L19</fullName>
    </recommendedName>
</protein>
<comment type="similarity">
    <text evidence="1 4">Belongs to the bacterial ribosomal protein bL19 family.</text>
</comment>
<dbReference type="GO" id="GO:0006412">
    <property type="term" value="P:translation"/>
    <property type="evidence" value="ECO:0007669"/>
    <property type="project" value="InterPro"/>
</dbReference>
<dbReference type="GO" id="GO:0003735">
    <property type="term" value="F:structural constituent of ribosome"/>
    <property type="evidence" value="ECO:0007669"/>
    <property type="project" value="InterPro"/>
</dbReference>
<dbReference type="InterPro" id="IPR038657">
    <property type="entry name" value="Ribosomal_bL19_sf"/>
</dbReference>
<evidence type="ECO:0000256" key="4">
    <source>
        <dbReference type="RuleBase" id="RU000559"/>
    </source>
</evidence>
<dbReference type="InterPro" id="IPR018257">
    <property type="entry name" value="Ribosomal_bL19_CS"/>
</dbReference>
<proteinExistence type="inferred from homology"/>
<evidence type="ECO:0000313" key="6">
    <source>
        <dbReference type="EMBL" id="PIU10467.1"/>
    </source>
</evidence>
<gene>
    <name evidence="6" type="ORF">COT27_03055</name>
</gene>
<feature type="region of interest" description="Disordered" evidence="5">
    <location>
        <begin position="1"/>
        <end position="35"/>
    </location>
</feature>
<dbReference type="InterPro" id="IPR001857">
    <property type="entry name" value="Ribosomal_bL19"/>
</dbReference>